<dbReference type="EMBL" id="BAAARJ010000022">
    <property type="protein sequence ID" value="GAA2633215.1"/>
    <property type="molecule type" value="Genomic_DNA"/>
</dbReference>
<sequence length="399" mass="43156">MASHRKPRTRTPHPVATSRGVLGITTAALASVTLLSQSANATPADPSEGPGPGTGTSTGKPSLADVKDKVDALYRQAGSATQKYNSAKEKTDRQRERADRMLDQVAGRTAELNDARRVLGTYATAQYRTGGISPTATLLLTKDPQGFFQQTHLMDRMTGRQKEAVSEYQKRQQAASEKRTEAAGELSSLASSQKKLRSSKREIQSKLSEAREMLSELTAQEKARLAGIERKKRAEARQRAKERAERERREAAREERERREGGGSSGGEQGGGAGTPDASGSSYAAKAQKVIAFAKKQLGKPYVWGATGPNSYDCSGLTQDAWKAGGVSLPRTTWDQVKVGTKVAKSAMKPGDLIFFYDDVSHVGIYVGDGQMIHAPKPGAKIRYESVDYMPFHSAVRPA</sequence>
<dbReference type="PANTHER" id="PTHR47053">
    <property type="entry name" value="MUREIN DD-ENDOPEPTIDASE MEPH-RELATED"/>
    <property type="match status" value="1"/>
</dbReference>
<dbReference type="Proteomes" id="UP001501447">
    <property type="component" value="Unassembled WGS sequence"/>
</dbReference>
<evidence type="ECO:0000256" key="6">
    <source>
        <dbReference type="SAM" id="SignalP"/>
    </source>
</evidence>
<dbReference type="Gene3D" id="6.10.250.3150">
    <property type="match status" value="1"/>
</dbReference>
<protein>
    <submittedName>
        <fullName evidence="8">C40 family peptidase</fullName>
    </submittedName>
</protein>
<comment type="caution">
    <text evidence="8">The sequence shown here is derived from an EMBL/GenBank/DDBJ whole genome shotgun (WGS) entry which is preliminary data.</text>
</comment>
<gene>
    <name evidence="8" type="ORF">GCM10009863_56660</name>
</gene>
<dbReference type="Pfam" id="PF00877">
    <property type="entry name" value="NLPC_P60"/>
    <property type="match status" value="1"/>
</dbReference>
<dbReference type="PROSITE" id="PS51935">
    <property type="entry name" value="NLPC_P60"/>
    <property type="match status" value="1"/>
</dbReference>
<feature type="region of interest" description="Disordered" evidence="5">
    <location>
        <begin position="1"/>
        <end position="20"/>
    </location>
</feature>
<keyword evidence="6" id="KW-0732">Signal</keyword>
<keyword evidence="3" id="KW-0378">Hydrolase</keyword>
<feature type="compositionally biased region" description="Basic and acidic residues" evidence="5">
    <location>
        <begin position="235"/>
        <end position="261"/>
    </location>
</feature>
<dbReference type="Gene3D" id="3.90.1720.10">
    <property type="entry name" value="endopeptidase domain like (from Nostoc punctiforme)"/>
    <property type="match status" value="1"/>
</dbReference>
<feature type="compositionally biased region" description="Low complexity" evidence="5">
    <location>
        <begin position="183"/>
        <end position="192"/>
    </location>
</feature>
<evidence type="ECO:0000313" key="8">
    <source>
        <dbReference type="EMBL" id="GAA2633215.1"/>
    </source>
</evidence>
<feature type="compositionally biased region" description="Basic residues" evidence="5">
    <location>
        <begin position="1"/>
        <end position="11"/>
    </location>
</feature>
<evidence type="ECO:0000313" key="9">
    <source>
        <dbReference type="Proteomes" id="UP001501447"/>
    </source>
</evidence>
<dbReference type="InterPro" id="IPR038765">
    <property type="entry name" value="Papain-like_cys_pep_sf"/>
</dbReference>
<keyword evidence="4" id="KW-0788">Thiol protease</keyword>
<comment type="similarity">
    <text evidence="1">Belongs to the peptidase C40 family.</text>
</comment>
<feature type="region of interest" description="Disordered" evidence="5">
    <location>
        <begin position="167"/>
        <end position="204"/>
    </location>
</feature>
<keyword evidence="2" id="KW-0645">Protease</keyword>
<dbReference type="RefSeq" id="WP_344569832.1">
    <property type="nucleotide sequence ID" value="NZ_BAAARJ010000022.1"/>
</dbReference>
<name>A0ABP6D3X0_9ACTN</name>
<feature type="region of interest" description="Disordered" evidence="5">
    <location>
        <begin position="37"/>
        <end position="63"/>
    </location>
</feature>
<dbReference type="InterPro" id="IPR051202">
    <property type="entry name" value="Peptidase_C40"/>
</dbReference>
<keyword evidence="9" id="KW-1185">Reference proteome</keyword>
<feature type="signal peptide" evidence="6">
    <location>
        <begin position="1"/>
        <end position="41"/>
    </location>
</feature>
<evidence type="ECO:0000256" key="4">
    <source>
        <dbReference type="ARBA" id="ARBA00022807"/>
    </source>
</evidence>
<feature type="compositionally biased region" description="Basic and acidic residues" evidence="5">
    <location>
        <begin position="167"/>
        <end position="182"/>
    </location>
</feature>
<feature type="chain" id="PRO_5045748482" evidence="6">
    <location>
        <begin position="42"/>
        <end position="399"/>
    </location>
</feature>
<feature type="region of interest" description="Disordered" evidence="5">
    <location>
        <begin position="78"/>
        <end position="99"/>
    </location>
</feature>
<proteinExistence type="inferred from homology"/>
<evidence type="ECO:0000256" key="2">
    <source>
        <dbReference type="ARBA" id="ARBA00022670"/>
    </source>
</evidence>
<feature type="domain" description="NlpC/P60" evidence="7">
    <location>
        <begin position="284"/>
        <end position="399"/>
    </location>
</feature>
<organism evidence="8 9">
    <name type="scientific">Streptomyces axinellae</name>
    <dbReference type="NCBI Taxonomy" id="552788"/>
    <lineage>
        <taxon>Bacteria</taxon>
        <taxon>Bacillati</taxon>
        <taxon>Actinomycetota</taxon>
        <taxon>Actinomycetes</taxon>
        <taxon>Kitasatosporales</taxon>
        <taxon>Streptomycetaceae</taxon>
        <taxon>Streptomyces</taxon>
    </lineage>
</organism>
<feature type="compositionally biased region" description="Gly residues" evidence="5">
    <location>
        <begin position="262"/>
        <end position="274"/>
    </location>
</feature>
<accession>A0ABP6D3X0</accession>
<feature type="compositionally biased region" description="Basic and acidic residues" evidence="5">
    <location>
        <begin position="86"/>
        <end position="99"/>
    </location>
</feature>
<dbReference type="SUPFAM" id="SSF54001">
    <property type="entry name" value="Cysteine proteinases"/>
    <property type="match status" value="1"/>
</dbReference>
<evidence type="ECO:0000256" key="5">
    <source>
        <dbReference type="SAM" id="MobiDB-lite"/>
    </source>
</evidence>
<dbReference type="InterPro" id="IPR000064">
    <property type="entry name" value="NLP_P60_dom"/>
</dbReference>
<evidence type="ECO:0000256" key="3">
    <source>
        <dbReference type="ARBA" id="ARBA00022801"/>
    </source>
</evidence>
<reference evidence="9" key="1">
    <citation type="journal article" date="2019" name="Int. J. Syst. Evol. Microbiol.">
        <title>The Global Catalogue of Microorganisms (GCM) 10K type strain sequencing project: providing services to taxonomists for standard genome sequencing and annotation.</title>
        <authorList>
            <consortium name="The Broad Institute Genomics Platform"/>
            <consortium name="The Broad Institute Genome Sequencing Center for Infectious Disease"/>
            <person name="Wu L."/>
            <person name="Ma J."/>
        </authorList>
    </citation>
    <scope>NUCLEOTIDE SEQUENCE [LARGE SCALE GENOMIC DNA]</scope>
    <source>
        <strain evidence="9">JCM 16373</strain>
    </source>
</reference>
<evidence type="ECO:0000256" key="1">
    <source>
        <dbReference type="ARBA" id="ARBA00007074"/>
    </source>
</evidence>
<dbReference type="PANTHER" id="PTHR47053:SF1">
    <property type="entry name" value="MUREIN DD-ENDOPEPTIDASE MEPH-RELATED"/>
    <property type="match status" value="1"/>
</dbReference>
<feature type="region of interest" description="Disordered" evidence="5">
    <location>
        <begin position="229"/>
        <end position="281"/>
    </location>
</feature>
<evidence type="ECO:0000259" key="7">
    <source>
        <dbReference type="PROSITE" id="PS51935"/>
    </source>
</evidence>